<dbReference type="Pfam" id="PF11286">
    <property type="entry name" value="DUF3087"/>
    <property type="match status" value="1"/>
</dbReference>
<dbReference type="InterPro" id="IPR021438">
    <property type="entry name" value="DUF3087"/>
</dbReference>
<dbReference type="RefSeq" id="WP_011770188.1">
    <property type="nucleotide sequence ID" value="NC_008709.1"/>
</dbReference>
<dbReference type="OrthoDB" id="6118114at2"/>
<dbReference type="Proteomes" id="UP000000639">
    <property type="component" value="Chromosome"/>
</dbReference>
<evidence type="ECO:0000313" key="2">
    <source>
        <dbReference type="EMBL" id="ABM03628.1"/>
    </source>
</evidence>
<keyword evidence="1" id="KW-0472">Membrane</keyword>
<evidence type="ECO:0008006" key="4">
    <source>
        <dbReference type="Google" id="ProtNLM"/>
    </source>
</evidence>
<dbReference type="KEGG" id="pin:Ping_1851"/>
<dbReference type="eggNOG" id="ENOG502ZZ0F">
    <property type="taxonomic scope" value="Bacteria"/>
</dbReference>
<feature type="transmembrane region" description="Helical" evidence="1">
    <location>
        <begin position="15"/>
        <end position="37"/>
    </location>
</feature>
<reference evidence="2 3" key="1">
    <citation type="submission" date="2007-01" db="EMBL/GenBank/DDBJ databases">
        <title>Complete sequence of Psychromonas ingrahamii 37.</title>
        <authorList>
            <consortium name="US DOE Joint Genome Institute"/>
            <person name="Copeland A."/>
            <person name="Lucas S."/>
            <person name="Lapidus A."/>
            <person name="Barry K."/>
            <person name="Detter J.C."/>
            <person name="Glavina del Rio T."/>
            <person name="Hammon N."/>
            <person name="Israni S."/>
            <person name="Dalin E."/>
            <person name="Tice H."/>
            <person name="Pitluck S."/>
            <person name="Thompson L.S."/>
            <person name="Brettin T."/>
            <person name="Bruce D."/>
            <person name="Han C."/>
            <person name="Tapia R."/>
            <person name="Schmutz J."/>
            <person name="Larimer F."/>
            <person name="Land M."/>
            <person name="Hauser L."/>
            <person name="Kyrpides N."/>
            <person name="Ivanova N."/>
            <person name="Staley J."/>
            <person name="Richardson P."/>
        </authorList>
    </citation>
    <scope>NUCLEOTIDE SEQUENCE [LARGE SCALE GENOMIC DNA]</scope>
    <source>
        <strain evidence="2 3">37</strain>
    </source>
</reference>
<evidence type="ECO:0000313" key="3">
    <source>
        <dbReference type="Proteomes" id="UP000000639"/>
    </source>
</evidence>
<keyword evidence="3" id="KW-1185">Reference proteome</keyword>
<gene>
    <name evidence="2" type="ordered locus">Ping_1851</name>
</gene>
<organism evidence="2 3">
    <name type="scientific">Psychromonas ingrahamii (strain DSM 17664 / CCUG 51855 / 37)</name>
    <dbReference type="NCBI Taxonomy" id="357804"/>
    <lineage>
        <taxon>Bacteria</taxon>
        <taxon>Pseudomonadati</taxon>
        <taxon>Pseudomonadota</taxon>
        <taxon>Gammaproteobacteria</taxon>
        <taxon>Alteromonadales</taxon>
        <taxon>Psychromonadaceae</taxon>
        <taxon>Psychromonas</taxon>
    </lineage>
</organism>
<dbReference type="HOGENOM" id="CLU_131508_0_0_6"/>
<accession>A1SVW3</accession>
<dbReference type="STRING" id="357804.Ping_1851"/>
<dbReference type="EMBL" id="CP000510">
    <property type="protein sequence ID" value="ABM03628.1"/>
    <property type="molecule type" value="Genomic_DNA"/>
</dbReference>
<keyword evidence="1" id="KW-1133">Transmembrane helix</keyword>
<proteinExistence type="predicted"/>
<feature type="transmembrane region" description="Helical" evidence="1">
    <location>
        <begin position="49"/>
        <end position="68"/>
    </location>
</feature>
<evidence type="ECO:0000256" key="1">
    <source>
        <dbReference type="SAM" id="Phobius"/>
    </source>
</evidence>
<sequence length="168" mass="19295">MQLVLINKQRYRRHLNIVIAACITTLVIGSLGVAQLLILLFPDPSGSHFYWNLLGVIATCLLLVTLLLKFKTHDFMTEVTYVWDLKQSLNKITRAMRKLKMAANQGNENAMNALQYSYDGSRQLWLLDDNVLTLESLDDSQKELDQLAIKYDFLLDAKNYRSELLKSL</sequence>
<protein>
    <recommendedName>
        <fullName evidence="4">DUF3087 domain-containing protein</fullName>
    </recommendedName>
</protein>
<dbReference type="AlphaFoldDB" id="A1SVW3"/>
<name>A1SVW3_PSYIN</name>
<keyword evidence="1" id="KW-0812">Transmembrane</keyword>